<keyword evidence="1" id="KW-1133">Transmembrane helix</keyword>
<sequence>MQKTYINKFLKITIILGALSLLSFIVFVTVWIILQNNYYDLNSTLNVLLEDDYAFNHDLKPIQDQIKLVSSRMWALMVATLTSGASTIVFGATSFGIGFYKASKLK</sequence>
<reference evidence="2 3" key="1">
    <citation type="submission" date="2019-01" db="EMBL/GenBank/DDBJ databases">
        <authorList>
            <consortium name="Pathogen Informatics"/>
        </authorList>
    </citation>
    <scope>NUCLEOTIDE SEQUENCE [LARGE SCALE GENOMIC DNA]</scope>
    <source>
        <strain evidence="2 3">NCTC10194</strain>
    </source>
</reference>
<gene>
    <name evidence="2" type="ORF">NCTC10194_00091</name>
</gene>
<organism evidence="2 3">
    <name type="scientific">Mycoplasmopsis glycophila</name>
    <dbReference type="NCBI Taxonomy" id="171285"/>
    <lineage>
        <taxon>Bacteria</taxon>
        <taxon>Bacillati</taxon>
        <taxon>Mycoplasmatota</taxon>
        <taxon>Mycoplasmoidales</taxon>
        <taxon>Metamycoplasmataceae</taxon>
        <taxon>Mycoplasmopsis</taxon>
    </lineage>
</organism>
<dbReference type="EMBL" id="LR215024">
    <property type="protein sequence ID" value="VEU70099.1"/>
    <property type="molecule type" value="Genomic_DNA"/>
</dbReference>
<accession>A0A449AU99</accession>
<dbReference type="KEGG" id="mgly:NCTC10194_00091"/>
<feature type="transmembrane region" description="Helical" evidence="1">
    <location>
        <begin position="74"/>
        <end position="100"/>
    </location>
</feature>
<dbReference type="Proteomes" id="UP000290815">
    <property type="component" value="Chromosome"/>
</dbReference>
<evidence type="ECO:0000256" key="1">
    <source>
        <dbReference type="SAM" id="Phobius"/>
    </source>
</evidence>
<keyword evidence="3" id="KW-1185">Reference proteome</keyword>
<dbReference type="AlphaFoldDB" id="A0A449AU99"/>
<feature type="transmembrane region" description="Helical" evidence="1">
    <location>
        <begin position="12"/>
        <end position="34"/>
    </location>
</feature>
<evidence type="ECO:0000313" key="3">
    <source>
        <dbReference type="Proteomes" id="UP000290815"/>
    </source>
</evidence>
<keyword evidence="1" id="KW-0472">Membrane</keyword>
<protein>
    <submittedName>
        <fullName evidence="2">Uncharacterized protein</fullName>
    </submittedName>
</protein>
<proteinExistence type="predicted"/>
<evidence type="ECO:0000313" key="2">
    <source>
        <dbReference type="EMBL" id="VEU70099.1"/>
    </source>
</evidence>
<dbReference type="RefSeq" id="WP_027333767.1">
    <property type="nucleotide sequence ID" value="NZ_LR215024.1"/>
</dbReference>
<keyword evidence="1" id="KW-0812">Transmembrane</keyword>
<name>A0A449AU99_9BACT</name>